<dbReference type="InterPro" id="IPR050574">
    <property type="entry name" value="HPF/YfiA_ribosome-assoc"/>
</dbReference>
<reference evidence="3 4" key="1">
    <citation type="submission" date="2017-09" db="EMBL/GenBank/DDBJ databases">
        <title>Depth-based differentiation of microbial function through sediment-hosted aquifers and enrichment of novel symbionts in the deep terrestrial subsurface.</title>
        <authorList>
            <person name="Probst A.J."/>
            <person name="Ladd B."/>
            <person name="Jarett J.K."/>
            <person name="Geller-Mcgrath D.E."/>
            <person name="Sieber C.M."/>
            <person name="Emerson J.B."/>
            <person name="Anantharaman K."/>
            <person name="Thomas B.C."/>
            <person name="Malmstrom R."/>
            <person name="Stieglmeier M."/>
            <person name="Klingl A."/>
            <person name="Woyke T."/>
            <person name="Ryan C.M."/>
            <person name="Banfield J.F."/>
        </authorList>
    </citation>
    <scope>NUCLEOTIDE SEQUENCE [LARGE SCALE GENOMIC DNA]</scope>
    <source>
        <strain evidence="3">CG11_big_fil_rev_8_21_14_0_20_40_15</strain>
    </source>
</reference>
<dbReference type="GO" id="GO:0022627">
    <property type="term" value="C:cytosolic small ribosomal subunit"/>
    <property type="evidence" value="ECO:0007669"/>
    <property type="project" value="TreeGrafter"/>
</dbReference>
<sequence length="129" mass="15177">MKFIIRSSDVKISEDLKDYTEKRIAKLEKFLENVDPDLIEILVEFARVVGGQKQGEIFEAHINLKIPGKFFRSEVKNENLFSLIDDAKEELEEEIRKFKTKKETLFRRGARSIKKLYGISPLARFRKNK</sequence>
<organism evidence="3 4">
    <name type="scientific">Candidatus Portnoybacteria bacterium CG11_big_fil_rev_8_21_14_0_20_40_15</name>
    <dbReference type="NCBI Taxonomy" id="1974817"/>
    <lineage>
        <taxon>Bacteria</taxon>
        <taxon>Candidatus Portnoyibacteriota</taxon>
    </lineage>
</organism>
<gene>
    <name evidence="3" type="primary">raiA</name>
    <name evidence="3" type="ORF">COV84_03300</name>
</gene>
<dbReference type="Pfam" id="PF02482">
    <property type="entry name" value="Ribosomal_S30AE"/>
    <property type="match status" value="1"/>
</dbReference>
<dbReference type="Proteomes" id="UP000229317">
    <property type="component" value="Unassembled WGS sequence"/>
</dbReference>
<dbReference type="EMBL" id="PCVO01000048">
    <property type="protein sequence ID" value="PIQ75090.1"/>
    <property type="molecule type" value="Genomic_DNA"/>
</dbReference>
<feature type="coiled-coil region" evidence="2">
    <location>
        <begin position="77"/>
        <end position="108"/>
    </location>
</feature>
<comment type="caution">
    <text evidence="3">The sequence shown here is derived from an EMBL/GenBank/DDBJ whole genome shotgun (WGS) entry which is preliminary data.</text>
</comment>
<evidence type="ECO:0000256" key="2">
    <source>
        <dbReference type="SAM" id="Coils"/>
    </source>
</evidence>
<evidence type="ECO:0000256" key="1">
    <source>
        <dbReference type="ARBA" id="ARBA00022845"/>
    </source>
</evidence>
<dbReference type="PANTHER" id="PTHR33231">
    <property type="entry name" value="30S RIBOSOMAL PROTEIN"/>
    <property type="match status" value="1"/>
</dbReference>
<name>A0A2H0KSF2_9BACT</name>
<dbReference type="GO" id="GO:0043024">
    <property type="term" value="F:ribosomal small subunit binding"/>
    <property type="evidence" value="ECO:0007669"/>
    <property type="project" value="TreeGrafter"/>
</dbReference>
<keyword evidence="2" id="KW-0175">Coiled coil</keyword>
<dbReference type="SUPFAM" id="SSF69754">
    <property type="entry name" value="Ribosome binding protein Y (YfiA homologue)"/>
    <property type="match status" value="1"/>
</dbReference>
<keyword evidence="1" id="KW-0810">Translation regulation</keyword>
<dbReference type="InterPro" id="IPR003489">
    <property type="entry name" value="RHF/RaiA"/>
</dbReference>
<dbReference type="PANTHER" id="PTHR33231:SF1">
    <property type="entry name" value="30S RIBOSOMAL PROTEIN"/>
    <property type="match status" value="1"/>
</dbReference>
<dbReference type="GO" id="GO:0045900">
    <property type="term" value="P:negative regulation of translational elongation"/>
    <property type="evidence" value="ECO:0007669"/>
    <property type="project" value="TreeGrafter"/>
</dbReference>
<evidence type="ECO:0000313" key="3">
    <source>
        <dbReference type="EMBL" id="PIQ75090.1"/>
    </source>
</evidence>
<evidence type="ECO:0000313" key="4">
    <source>
        <dbReference type="Proteomes" id="UP000229317"/>
    </source>
</evidence>
<dbReference type="AlphaFoldDB" id="A0A2H0KSF2"/>
<dbReference type="Gene3D" id="3.30.160.100">
    <property type="entry name" value="Ribosome hibernation promotion factor-like"/>
    <property type="match status" value="1"/>
</dbReference>
<dbReference type="NCBIfam" id="TIGR00741">
    <property type="entry name" value="yfiA"/>
    <property type="match status" value="1"/>
</dbReference>
<proteinExistence type="predicted"/>
<dbReference type="InterPro" id="IPR036567">
    <property type="entry name" value="RHF-like"/>
</dbReference>
<accession>A0A2H0KSF2</accession>
<protein>
    <submittedName>
        <fullName evidence="3">Ribosomal subunit interface protein</fullName>
    </submittedName>
</protein>